<keyword evidence="3 5" id="KW-1133">Transmembrane helix</keyword>
<evidence type="ECO:0000256" key="4">
    <source>
        <dbReference type="ARBA" id="ARBA00023136"/>
    </source>
</evidence>
<evidence type="ECO:0000313" key="7">
    <source>
        <dbReference type="Proteomes" id="UP001229244"/>
    </source>
</evidence>
<dbReference type="GO" id="GO:0005384">
    <property type="term" value="F:manganese ion transmembrane transporter activity"/>
    <property type="evidence" value="ECO:0007669"/>
    <property type="project" value="InterPro"/>
</dbReference>
<dbReference type="Pfam" id="PF01988">
    <property type="entry name" value="VIT1"/>
    <property type="match status" value="1"/>
</dbReference>
<evidence type="ECO:0000256" key="5">
    <source>
        <dbReference type="SAM" id="Phobius"/>
    </source>
</evidence>
<dbReference type="AlphaFoldDB" id="A0AAE3VPK3"/>
<dbReference type="EMBL" id="JAUSUL010000002">
    <property type="protein sequence ID" value="MDQ0315964.1"/>
    <property type="molecule type" value="Genomic_DNA"/>
</dbReference>
<organism evidence="6 7">
    <name type="scientific">Amorphus orientalis</name>
    <dbReference type="NCBI Taxonomy" id="649198"/>
    <lineage>
        <taxon>Bacteria</taxon>
        <taxon>Pseudomonadati</taxon>
        <taxon>Pseudomonadota</taxon>
        <taxon>Alphaproteobacteria</taxon>
        <taxon>Hyphomicrobiales</taxon>
        <taxon>Amorphaceae</taxon>
        <taxon>Amorphus</taxon>
    </lineage>
</organism>
<feature type="transmembrane region" description="Helical" evidence="5">
    <location>
        <begin position="217"/>
        <end position="236"/>
    </location>
</feature>
<dbReference type="GO" id="GO:0012505">
    <property type="term" value="C:endomembrane system"/>
    <property type="evidence" value="ECO:0007669"/>
    <property type="project" value="UniProtKB-SubCell"/>
</dbReference>
<comment type="caution">
    <text evidence="6">The sequence shown here is derived from an EMBL/GenBank/DDBJ whole genome shotgun (WGS) entry which is preliminary data.</text>
</comment>
<evidence type="ECO:0000256" key="2">
    <source>
        <dbReference type="ARBA" id="ARBA00022692"/>
    </source>
</evidence>
<name>A0AAE3VPK3_9HYPH</name>
<dbReference type="InterPro" id="IPR008217">
    <property type="entry name" value="Ccc1_fam"/>
</dbReference>
<protein>
    <submittedName>
        <fullName evidence="6">VIT1/CCC1 family predicted Fe2+/Mn2+ transporter</fullName>
    </submittedName>
</protein>
<sequence>MELEHSHSSDAIRARLASGPEVSYLRDWIYGGIDGTVTTFAVVAGAIGADFSTRVLLVLGVANLLADGFSMAAANYSATRAEHEDYQRLVNQEKRHIQAEPDGERQEIRQIYRNKGFDGDQLEEIVQLITDRRDVWIDTMVAEEYGRSPIIANPLKSAAATFGAFVLCGAIPLLPFLFNLPAAPVIATALTACVFFGIGSAKSRFSTRTWYQSGTQTLAIGLTAAAVAYVVGDLLIRLF</sequence>
<proteinExistence type="predicted"/>
<reference evidence="6" key="1">
    <citation type="submission" date="2023-07" db="EMBL/GenBank/DDBJ databases">
        <title>Genomic Encyclopedia of Type Strains, Phase IV (KMG-IV): sequencing the most valuable type-strain genomes for metagenomic binning, comparative biology and taxonomic classification.</title>
        <authorList>
            <person name="Goeker M."/>
        </authorList>
    </citation>
    <scope>NUCLEOTIDE SEQUENCE</scope>
    <source>
        <strain evidence="6">DSM 21202</strain>
    </source>
</reference>
<feature type="transmembrane region" description="Helical" evidence="5">
    <location>
        <begin position="184"/>
        <end position="205"/>
    </location>
</feature>
<evidence type="ECO:0000256" key="3">
    <source>
        <dbReference type="ARBA" id="ARBA00022989"/>
    </source>
</evidence>
<feature type="transmembrane region" description="Helical" evidence="5">
    <location>
        <begin position="157"/>
        <end position="178"/>
    </location>
</feature>
<keyword evidence="7" id="KW-1185">Reference proteome</keyword>
<keyword evidence="2 5" id="KW-0812">Transmembrane</keyword>
<dbReference type="Proteomes" id="UP001229244">
    <property type="component" value="Unassembled WGS sequence"/>
</dbReference>
<dbReference type="RefSeq" id="WP_306885793.1">
    <property type="nucleotide sequence ID" value="NZ_JAUSUL010000002.1"/>
</dbReference>
<accession>A0AAE3VPK3</accession>
<evidence type="ECO:0000256" key="1">
    <source>
        <dbReference type="ARBA" id="ARBA00004127"/>
    </source>
</evidence>
<dbReference type="GO" id="GO:0030026">
    <property type="term" value="P:intracellular manganese ion homeostasis"/>
    <property type="evidence" value="ECO:0007669"/>
    <property type="project" value="InterPro"/>
</dbReference>
<dbReference type="PANTHER" id="PTHR31851">
    <property type="entry name" value="FE(2+)/MN(2+) TRANSPORTER PCL1"/>
    <property type="match status" value="1"/>
</dbReference>
<evidence type="ECO:0000313" key="6">
    <source>
        <dbReference type="EMBL" id="MDQ0315964.1"/>
    </source>
</evidence>
<keyword evidence="4 5" id="KW-0472">Membrane</keyword>
<gene>
    <name evidence="6" type="ORF">J2S73_002421</name>
</gene>
<comment type="subcellular location">
    <subcellularLocation>
        <location evidence="1">Endomembrane system</location>
        <topology evidence="1">Multi-pass membrane protein</topology>
    </subcellularLocation>
</comment>